<organism evidence="2 3">
    <name type="scientific">Nocardioides albertanoniae</name>
    <dbReference type="NCBI Taxonomy" id="1175486"/>
    <lineage>
        <taxon>Bacteria</taxon>
        <taxon>Bacillati</taxon>
        <taxon>Actinomycetota</taxon>
        <taxon>Actinomycetes</taxon>
        <taxon>Propionibacteriales</taxon>
        <taxon>Nocardioidaceae</taxon>
        <taxon>Nocardioides</taxon>
    </lineage>
</organism>
<sequence>MKAFTCQKCGNRLYFENSACVSCGTRLAYSREEREIVPVSPEGSYVGSDGSVRWVCTNTLVTGCNWLARREGGVCFACELTGAHPDDTAPASVRQQYSYAEQAKRHLLVELDALGLVVRTKREDPAEGLIFDLLASDGIATTPDVVIGHNRGVITIDLAESDDAYREHVRATLAEPYRTMLGHFRHEVGHYFEWQLVRGSEVMERCTEVFGDESVPYEQALKRHYSEGPPKGWEHHYISTYATMHPFEDFAETWAHFLHIHDTLGSAASHGLAAPVPTDKAFSEVVTDVWVPLSAALNVINRSMGHDDLYPFVIPPAVLDKLDFVASLVQDSTTP</sequence>
<dbReference type="Pfam" id="PF15887">
    <property type="entry name" value="Peptidase_Mx"/>
    <property type="match status" value="1"/>
</dbReference>
<dbReference type="PIRSF" id="PIRSF012641">
    <property type="entry name" value="UCP012641"/>
    <property type="match status" value="1"/>
</dbReference>
<dbReference type="InterPro" id="IPR011201">
    <property type="entry name" value="Zinc-ribbon_6_bact"/>
</dbReference>
<protein>
    <recommendedName>
        <fullName evidence="1">Zinc-ribbon domain-containing protein</fullName>
    </recommendedName>
</protein>
<dbReference type="Proteomes" id="UP000320209">
    <property type="component" value="Unassembled WGS sequence"/>
</dbReference>
<dbReference type="RefSeq" id="WP_141778894.1">
    <property type="nucleotide sequence ID" value="NZ_VFOV01000001.1"/>
</dbReference>
<proteinExistence type="predicted"/>
<evidence type="ECO:0000313" key="2">
    <source>
        <dbReference type="EMBL" id="TQL66712.1"/>
    </source>
</evidence>
<dbReference type="InterPro" id="IPR031321">
    <property type="entry name" value="UCP012641"/>
</dbReference>
<comment type="caution">
    <text evidence="2">The sequence shown here is derived from an EMBL/GenBank/DDBJ whole genome shotgun (WGS) entry which is preliminary data.</text>
</comment>
<evidence type="ECO:0000259" key="1">
    <source>
        <dbReference type="Pfam" id="PF10005"/>
    </source>
</evidence>
<keyword evidence="3" id="KW-1185">Reference proteome</keyword>
<accession>A0A543A2A8</accession>
<evidence type="ECO:0000313" key="3">
    <source>
        <dbReference type="Proteomes" id="UP000320209"/>
    </source>
</evidence>
<dbReference type="AlphaFoldDB" id="A0A543A2A8"/>
<dbReference type="EMBL" id="VFOV01000001">
    <property type="protein sequence ID" value="TQL66712.1"/>
    <property type="molecule type" value="Genomic_DNA"/>
</dbReference>
<gene>
    <name evidence="2" type="ORF">FB381_0577</name>
</gene>
<feature type="domain" description="Zinc-ribbon" evidence="1">
    <location>
        <begin position="4"/>
        <end position="88"/>
    </location>
</feature>
<name>A0A543A2A8_9ACTN</name>
<dbReference type="Pfam" id="PF10005">
    <property type="entry name" value="Zn_ribbon_DZR_6"/>
    <property type="match status" value="1"/>
</dbReference>
<dbReference type="OrthoDB" id="256753at2"/>
<reference evidence="2 3" key="1">
    <citation type="submission" date="2019-06" db="EMBL/GenBank/DDBJ databases">
        <title>Sequencing the genomes of 1000 actinobacteria strains.</title>
        <authorList>
            <person name="Klenk H.-P."/>
        </authorList>
    </citation>
    <scope>NUCLEOTIDE SEQUENCE [LARGE SCALE GENOMIC DNA]</scope>
    <source>
        <strain evidence="2 3">DSM 25218</strain>
    </source>
</reference>